<name>A0A1F5FBA4_9BACT</name>
<evidence type="ECO:0000313" key="1">
    <source>
        <dbReference type="EMBL" id="OGD76890.1"/>
    </source>
</evidence>
<dbReference type="AlphaFoldDB" id="A0A1F5FBA4"/>
<gene>
    <name evidence="1" type="ORF">A2368_03075</name>
</gene>
<comment type="caution">
    <text evidence="1">The sequence shown here is derived from an EMBL/GenBank/DDBJ whole genome shotgun (WGS) entry which is preliminary data.</text>
</comment>
<reference evidence="1 2" key="1">
    <citation type="journal article" date="2016" name="Nat. Commun.">
        <title>Thousands of microbial genomes shed light on interconnected biogeochemical processes in an aquifer system.</title>
        <authorList>
            <person name="Anantharaman K."/>
            <person name="Brown C.T."/>
            <person name="Hug L.A."/>
            <person name="Sharon I."/>
            <person name="Castelle C.J."/>
            <person name="Probst A.J."/>
            <person name="Thomas B.C."/>
            <person name="Singh A."/>
            <person name="Wilkins M.J."/>
            <person name="Karaoz U."/>
            <person name="Brodie E.L."/>
            <person name="Williams K.H."/>
            <person name="Hubbard S.S."/>
            <person name="Banfield J.F."/>
        </authorList>
    </citation>
    <scope>NUCLEOTIDE SEQUENCE [LARGE SCALE GENOMIC DNA]</scope>
</reference>
<protein>
    <submittedName>
        <fullName evidence="1">Uncharacterized protein</fullName>
    </submittedName>
</protein>
<dbReference type="Proteomes" id="UP000176682">
    <property type="component" value="Unassembled WGS sequence"/>
</dbReference>
<dbReference type="EMBL" id="MFAM01000066">
    <property type="protein sequence ID" value="OGD76890.1"/>
    <property type="molecule type" value="Genomic_DNA"/>
</dbReference>
<evidence type="ECO:0000313" key="2">
    <source>
        <dbReference type="Proteomes" id="UP000176682"/>
    </source>
</evidence>
<accession>A0A1F5FBA4</accession>
<organism evidence="1 2">
    <name type="scientific">Candidatus Collierbacteria bacterium RIFOXYB1_FULL_49_13</name>
    <dbReference type="NCBI Taxonomy" id="1817728"/>
    <lineage>
        <taxon>Bacteria</taxon>
        <taxon>Candidatus Collieribacteriota</taxon>
    </lineage>
</organism>
<sequence>MRLPKLRIGSFNYPYQSLQDFRSLDKLRFPKFSFIGKEELYLDRFKGLGYRLINKFATYGQENITNQKPSGIVAESNYYWVVKD</sequence>
<proteinExistence type="predicted"/>